<dbReference type="GO" id="GO:0098839">
    <property type="term" value="C:postsynaptic density membrane"/>
    <property type="evidence" value="ECO:0000318"/>
    <property type="project" value="GO_Central"/>
</dbReference>
<accession>F6PLQ2</accession>
<dbReference type="SUPFAM" id="SSF52540">
    <property type="entry name" value="P-loop containing nucleoside triphosphate hydrolases"/>
    <property type="match status" value="1"/>
</dbReference>
<dbReference type="GO" id="GO:0043005">
    <property type="term" value="C:neuron projection"/>
    <property type="evidence" value="ECO:0000318"/>
    <property type="project" value="GO_Central"/>
</dbReference>
<dbReference type="PIRSF" id="PIRSF001741">
    <property type="entry name" value="MAGUK_DLGH"/>
    <property type="match status" value="1"/>
</dbReference>
<keyword evidence="3 7" id="KW-0728">SH3 domain</keyword>
<dbReference type="CDD" id="cd00071">
    <property type="entry name" value="GMPK"/>
    <property type="match status" value="1"/>
</dbReference>
<name>F6PLQ2_CIOIN</name>
<dbReference type="InterPro" id="IPR020590">
    <property type="entry name" value="Guanylate_kinase_CS"/>
</dbReference>
<evidence type="ECO:0000256" key="4">
    <source>
        <dbReference type="ARBA" id="ARBA00022475"/>
    </source>
</evidence>
<keyword evidence="4" id="KW-1003">Cell membrane</keyword>
<dbReference type="InterPro" id="IPR008144">
    <property type="entry name" value="Guanylate_kin-like_dom"/>
</dbReference>
<dbReference type="GO" id="GO:0097120">
    <property type="term" value="P:receptor localization to synapse"/>
    <property type="evidence" value="ECO:0000318"/>
    <property type="project" value="GO_Central"/>
</dbReference>
<dbReference type="AlphaFoldDB" id="F6PLQ2"/>
<keyword evidence="13" id="KW-1185">Reference proteome</keyword>
<dbReference type="Pfam" id="PF09058">
    <property type="entry name" value="L27_1"/>
    <property type="match status" value="1"/>
</dbReference>
<dbReference type="FunFam" id="2.30.42.10:FF:000001">
    <property type="entry name" value="Disks large homolog 1 isoform 2"/>
    <property type="match status" value="1"/>
</dbReference>
<evidence type="ECO:0000259" key="8">
    <source>
        <dbReference type="PROSITE" id="PS50002"/>
    </source>
</evidence>
<dbReference type="SUPFAM" id="SSF50156">
    <property type="entry name" value="PDZ domain-like"/>
    <property type="match status" value="3"/>
</dbReference>
<feature type="domain" description="L27" evidence="11">
    <location>
        <begin position="4"/>
        <end position="64"/>
    </location>
</feature>
<dbReference type="PROSITE" id="PS51022">
    <property type="entry name" value="L27"/>
    <property type="match status" value="1"/>
</dbReference>
<dbReference type="InterPro" id="IPR001478">
    <property type="entry name" value="PDZ"/>
</dbReference>
<dbReference type="InterPro" id="IPR004172">
    <property type="entry name" value="L27_dom"/>
</dbReference>
<reference evidence="13" key="1">
    <citation type="journal article" date="2002" name="Science">
        <title>The draft genome of Ciona intestinalis: insights into chordate and vertebrate origins.</title>
        <authorList>
            <person name="Dehal P."/>
            <person name="Satou Y."/>
            <person name="Campbell R.K."/>
            <person name="Chapman J."/>
            <person name="Degnan B."/>
            <person name="De Tomaso A."/>
            <person name="Davidson B."/>
            <person name="Di Gregorio A."/>
            <person name="Gelpke M."/>
            <person name="Goodstein D.M."/>
            <person name="Harafuji N."/>
            <person name="Hastings K.E."/>
            <person name="Ho I."/>
            <person name="Hotta K."/>
            <person name="Huang W."/>
            <person name="Kawashima T."/>
            <person name="Lemaire P."/>
            <person name="Martinez D."/>
            <person name="Meinertzhagen I.A."/>
            <person name="Necula S."/>
            <person name="Nonaka M."/>
            <person name="Putnam N."/>
            <person name="Rash S."/>
            <person name="Saiga H."/>
            <person name="Satake M."/>
            <person name="Terry A."/>
            <person name="Yamada L."/>
            <person name="Wang H.G."/>
            <person name="Awazu S."/>
            <person name="Azumi K."/>
            <person name="Boore J."/>
            <person name="Branno M."/>
            <person name="Chin-Bow S."/>
            <person name="DeSantis R."/>
            <person name="Doyle S."/>
            <person name="Francino P."/>
            <person name="Keys D.N."/>
            <person name="Haga S."/>
            <person name="Hayashi H."/>
            <person name="Hino K."/>
            <person name="Imai K.S."/>
            <person name="Inaba K."/>
            <person name="Kano S."/>
            <person name="Kobayashi K."/>
            <person name="Kobayashi M."/>
            <person name="Lee B.I."/>
            <person name="Makabe K.W."/>
            <person name="Manohar C."/>
            <person name="Matassi G."/>
            <person name="Medina M."/>
            <person name="Mochizuki Y."/>
            <person name="Mount S."/>
            <person name="Morishita T."/>
            <person name="Miura S."/>
            <person name="Nakayama A."/>
            <person name="Nishizaka S."/>
            <person name="Nomoto H."/>
            <person name="Ohta F."/>
            <person name="Oishi K."/>
            <person name="Rigoutsos I."/>
            <person name="Sano M."/>
            <person name="Sasaki A."/>
            <person name="Sasakura Y."/>
            <person name="Shoguchi E."/>
            <person name="Shin-i T."/>
            <person name="Spagnuolo A."/>
            <person name="Stainier D."/>
            <person name="Suzuki M.M."/>
            <person name="Tassy O."/>
            <person name="Takatori N."/>
            <person name="Tokuoka M."/>
            <person name="Yagi K."/>
            <person name="Yoshizaki F."/>
            <person name="Wada S."/>
            <person name="Zhang C."/>
            <person name="Hyatt P.D."/>
            <person name="Larimer F."/>
            <person name="Detter C."/>
            <person name="Doggett N."/>
            <person name="Glavina T."/>
            <person name="Hawkins T."/>
            <person name="Richardson P."/>
            <person name="Lucas S."/>
            <person name="Kohara Y."/>
            <person name="Levine M."/>
            <person name="Satoh N."/>
            <person name="Rokhsar D.S."/>
        </authorList>
    </citation>
    <scope>NUCLEOTIDE SEQUENCE [LARGE SCALE GENOMIC DNA]</scope>
</reference>
<dbReference type="OMA" id="SILNIKC"/>
<dbReference type="Gene3D" id="2.30.30.40">
    <property type="entry name" value="SH3 Domains"/>
    <property type="match status" value="1"/>
</dbReference>
<feature type="domain" description="SH3" evidence="8">
    <location>
        <begin position="620"/>
        <end position="690"/>
    </location>
</feature>
<dbReference type="GO" id="GO:0031594">
    <property type="term" value="C:neuromuscular junction"/>
    <property type="evidence" value="ECO:0000318"/>
    <property type="project" value="GO_Central"/>
</dbReference>
<reference evidence="12" key="2">
    <citation type="journal article" date="2008" name="Genome Biol.">
        <title>Improved genome assembly and evidence-based global gene model set for the chordate Ciona intestinalis: new insight into intron and operon populations.</title>
        <authorList>
            <person name="Satou Y."/>
            <person name="Mineta K."/>
            <person name="Ogasawara M."/>
            <person name="Sasakura Y."/>
            <person name="Shoguchi E."/>
            <person name="Ueno K."/>
            <person name="Yamada L."/>
            <person name="Matsumoto J."/>
            <person name="Wasserscheid J."/>
            <person name="Dewar K."/>
            <person name="Wiley G.B."/>
            <person name="Macmil S.L."/>
            <person name="Roe B.A."/>
            <person name="Zeller R.W."/>
            <person name="Hastings K.E."/>
            <person name="Lemaire P."/>
            <person name="Lindquist E."/>
            <person name="Endo T."/>
            <person name="Hotta K."/>
            <person name="Inaba K."/>
        </authorList>
    </citation>
    <scope>NUCLEOTIDE SEQUENCE [LARGE SCALE GENOMIC DNA]</scope>
    <source>
        <strain evidence="12">wild type</strain>
    </source>
</reference>
<dbReference type="CDD" id="cd06723">
    <property type="entry name" value="PDZ1_Dlg1-2-4-like"/>
    <property type="match status" value="1"/>
</dbReference>
<dbReference type="PANTHER" id="PTHR23119">
    <property type="entry name" value="DISCS LARGE"/>
    <property type="match status" value="1"/>
</dbReference>
<comment type="subcellular location">
    <subcellularLocation>
        <location evidence="1">Cell membrane</location>
        <topology evidence="1">Peripheral membrane protein</topology>
    </subcellularLocation>
</comment>
<dbReference type="PROSITE" id="PS50052">
    <property type="entry name" value="GUANYLATE_KINASE_2"/>
    <property type="match status" value="1"/>
</dbReference>
<dbReference type="HOGENOM" id="CLU_001715_4_2_1"/>
<dbReference type="PROSITE" id="PS50106">
    <property type="entry name" value="PDZ"/>
    <property type="match status" value="3"/>
</dbReference>
<dbReference type="GO" id="GO:0045197">
    <property type="term" value="P:establishment or maintenance of epithelial cell apical/basal polarity"/>
    <property type="evidence" value="ECO:0000318"/>
    <property type="project" value="GO_Central"/>
</dbReference>
<feature type="domain" description="Guanylate kinase-like" evidence="9">
    <location>
        <begin position="781"/>
        <end position="956"/>
    </location>
</feature>
<dbReference type="SMART" id="SM00072">
    <property type="entry name" value="GuKc"/>
    <property type="match status" value="1"/>
</dbReference>
<dbReference type="InterPro" id="IPR016313">
    <property type="entry name" value="DLG1-like"/>
</dbReference>
<dbReference type="STRING" id="7719.ENSCINP00000009884"/>
<keyword evidence="6" id="KW-0472">Membrane</keyword>
<dbReference type="InterPro" id="IPR036034">
    <property type="entry name" value="PDZ_sf"/>
</dbReference>
<dbReference type="SUPFAM" id="SSF101288">
    <property type="entry name" value="L27 domain"/>
    <property type="match status" value="1"/>
</dbReference>
<dbReference type="Gene3D" id="1.10.287.470">
    <property type="entry name" value="Helix hairpin bin"/>
    <property type="match status" value="1"/>
</dbReference>
<dbReference type="CDD" id="cd06795">
    <property type="entry name" value="PDZ3_Dlg1-2-4-like"/>
    <property type="match status" value="1"/>
</dbReference>
<dbReference type="InterPro" id="IPR008145">
    <property type="entry name" value="GK/Ca_channel_bsu"/>
</dbReference>
<evidence type="ECO:0000259" key="10">
    <source>
        <dbReference type="PROSITE" id="PS50106"/>
    </source>
</evidence>
<dbReference type="InterPro" id="IPR036028">
    <property type="entry name" value="SH3-like_dom_sf"/>
</dbReference>
<dbReference type="PROSITE" id="PS00856">
    <property type="entry name" value="GUANYLATE_KINASE_1"/>
    <property type="match status" value="1"/>
</dbReference>
<dbReference type="InterPro" id="IPR036892">
    <property type="entry name" value="L27_dom_sf"/>
</dbReference>
<feature type="domain" description="PDZ" evidence="10">
    <location>
        <begin position="506"/>
        <end position="587"/>
    </location>
</feature>
<dbReference type="SMART" id="SM00326">
    <property type="entry name" value="SH3"/>
    <property type="match status" value="1"/>
</dbReference>
<dbReference type="Ensembl" id="ENSCINT00000009884.3">
    <property type="protein sequence ID" value="ENSCINP00000009884.3"/>
    <property type="gene ID" value="ENSCING00000004775.3"/>
</dbReference>
<evidence type="ECO:0000256" key="5">
    <source>
        <dbReference type="ARBA" id="ARBA00022737"/>
    </source>
</evidence>
<dbReference type="SMART" id="SM00569">
    <property type="entry name" value="L27"/>
    <property type="match status" value="1"/>
</dbReference>
<dbReference type="InParanoid" id="F6PLQ2"/>
<evidence type="ECO:0000259" key="11">
    <source>
        <dbReference type="PROSITE" id="PS51022"/>
    </source>
</evidence>
<dbReference type="InterPro" id="IPR015143">
    <property type="entry name" value="L27_1"/>
</dbReference>
<feature type="domain" description="PDZ" evidence="10">
    <location>
        <begin position="330"/>
        <end position="421"/>
    </location>
</feature>
<proteinExistence type="inferred from homology"/>
<dbReference type="FunFam" id="2.30.42.10:FF:000002">
    <property type="entry name" value="Disks large homolog 4 isoform 2"/>
    <property type="match status" value="1"/>
</dbReference>
<dbReference type="GO" id="GO:0043113">
    <property type="term" value="P:receptor clustering"/>
    <property type="evidence" value="ECO:0000318"/>
    <property type="project" value="GO_Central"/>
</dbReference>
<dbReference type="Pfam" id="PF07653">
    <property type="entry name" value="SH3_2"/>
    <property type="match status" value="1"/>
</dbReference>
<sequence length="971" mass="109035">MPVRKQDAERALALLQQYHVKLTKPGDMALRGALEKVMDIFRSELFHALLDIQEYYEVTLIEAFQRIGGDQLNMEPSSIAWHHNTSELHYNNNANDKNLKNSCCCVYIKSGKISPGSQLLFLRHPKIDAVSVLVRSMVLSRNYCKVMIVLNSHRLQIASNLKNFKKYRYQDEERLSHGDIAKSTSSDPGFDPHYRKNHPQVVEMTTNHTSMPQPTYEYEDILLERGSAGLGFSIAGGRDNPLEPQDGSIYITKIIPGGAAAADGRLRAGNAIMAVNNVDTSNVCHADAVNALKMAGSTVVLRIRRSLEDMSTVRSIHEINDENLEETEIDIQLVKGTKGLGFSIAGGIGNQHIPGDNSIYVTKVIEGGAAEADGVLQVGDKIISYNTKGLKTKLKDLSHEAAVSILKGTSNVVDLHILRQSINITSHYPLPSIQTSDPQEEDVAPIVLPPPSDELFQEERHLPPATSIESGIKEATLNVTNFLIVLAPLVEKPISSTYSLHREVRFVTLNKTGVGLGFNIVGGDGSEGIFISYILAGGTADVSGELFRGDQLLSVNGIDLTKATHEEAAHALKSADKVVTIGAQYKPEDYNRFEEKIQELREQMMNLSVSSGGSLLTSQKRMLYVRSLFEYDSYRDSGLPSKGLSFRYGDILHVVNASDDEWWQARRVEGGRDSEEFGVIPAKQRVERKERARLKQVKFSQFKPSLIDNKESLNQAKRKKSMMFSRRFPFYKSKENLDDLSDQERLGIWACYTNTQSNYVDLDYDVILSYETVVQKELKYTRPVVILGPFKDRINDDLIAEYADKFGSCVPHTTRERRDNEEDGRDYHFVESREKMELDIQNHFFIEAGQYNENLYGTSVQSVKDVAEKNKHCILDVSGNAIKRLQVAGLWPIAIFIRPKSVEWLMELNKRLVEEQARKIFERATKQEQEFGEYFTAVVQGDTIDDLYENVKGVIKEQSGPVVWVPASDDL</sequence>
<dbReference type="InterPro" id="IPR027417">
    <property type="entry name" value="P-loop_NTPase"/>
</dbReference>
<dbReference type="FunFam" id="3.40.50.300:FF:001402">
    <property type="entry name" value="Discs, large homolog 3 (Drosophila)"/>
    <property type="match status" value="1"/>
</dbReference>
<dbReference type="Gene3D" id="3.40.50.300">
    <property type="entry name" value="P-loop containing nucleotide triphosphate hydrolases"/>
    <property type="match status" value="1"/>
</dbReference>
<evidence type="ECO:0000313" key="13">
    <source>
        <dbReference type="Proteomes" id="UP000008144"/>
    </source>
</evidence>
<evidence type="ECO:0000256" key="3">
    <source>
        <dbReference type="ARBA" id="ARBA00022443"/>
    </source>
</evidence>
<feature type="domain" description="PDZ" evidence="10">
    <location>
        <begin position="220"/>
        <end position="307"/>
    </location>
</feature>
<dbReference type="CDD" id="cd06724">
    <property type="entry name" value="PDZ2_Dlg1-2-4-like"/>
    <property type="match status" value="1"/>
</dbReference>
<evidence type="ECO:0000256" key="2">
    <source>
        <dbReference type="ARBA" id="ARBA00007014"/>
    </source>
</evidence>
<organism evidence="12 13">
    <name type="scientific">Ciona intestinalis</name>
    <name type="common">Transparent sea squirt</name>
    <name type="synonym">Ascidia intestinalis</name>
    <dbReference type="NCBI Taxonomy" id="7719"/>
    <lineage>
        <taxon>Eukaryota</taxon>
        <taxon>Metazoa</taxon>
        <taxon>Chordata</taxon>
        <taxon>Tunicata</taxon>
        <taxon>Ascidiacea</taxon>
        <taxon>Phlebobranchia</taxon>
        <taxon>Cionidae</taxon>
        <taxon>Ciona</taxon>
    </lineage>
</organism>
<dbReference type="PROSITE" id="PS50002">
    <property type="entry name" value="SH3"/>
    <property type="match status" value="1"/>
</dbReference>
<dbReference type="Pfam" id="PF00625">
    <property type="entry name" value="Guanylate_kin"/>
    <property type="match status" value="1"/>
</dbReference>
<dbReference type="FunCoup" id="F6PLQ2">
    <property type="interactions" value="12"/>
</dbReference>
<dbReference type="SMART" id="SM00228">
    <property type="entry name" value="PDZ"/>
    <property type="match status" value="3"/>
</dbReference>
<dbReference type="FunFam" id="2.30.42.10:FF:000091">
    <property type="entry name" value="disks large homolog 1 isoform X8"/>
    <property type="match status" value="1"/>
</dbReference>
<dbReference type="Proteomes" id="UP000008144">
    <property type="component" value="Chromosome 1"/>
</dbReference>
<dbReference type="EMBL" id="EAAA01000071">
    <property type="status" value="NOT_ANNOTATED_CDS"/>
    <property type="molecule type" value="Genomic_DNA"/>
</dbReference>
<dbReference type="InterPro" id="IPR001452">
    <property type="entry name" value="SH3_domain"/>
</dbReference>
<reference evidence="12" key="4">
    <citation type="submission" date="2025-09" db="UniProtKB">
        <authorList>
            <consortium name="Ensembl"/>
        </authorList>
    </citation>
    <scope>IDENTIFICATION</scope>
</reference>
<evidence type="ECO:0000313" key="12">
    <source>
        <dbReference type="Ensembl" id="ENSCINP00000009884.3"/>
    </source>
</evidence>
<dbReference type="GO" id="GO:0007399">
    <property type="term" value="P:nervous system development"/>
    <property type="evidence" value="ECO:0000318"/>
    <property type="project" value="GO_Central"/>
</dbReference>
<dbReference type="SUPFAM" id="SSF50044">
    <property type="entry name" value="SH3-domain"/>
    <property type="match status" value="1"/>
</dbReference>
<dbReference type="GO" id="GO:0035418">
    <property type="term" value="P:protein localization to synapse"/>
    <property type="evidence" value="ECO:0000318"/>
    <property type="project" value="GO_Central"/>
</dbReference>
<dbReference type="GO" id="GO:0007268">
    <property type="term" value="P:chemical synaptic transmission"/>
    <property type="evidence" value="ECO:0000318"/>
    <property type="project" value="GO_Central"/>
</dbReference>
<evidence type="ECO:0000256" key="1">
    <source>
        <dbReference type="ARBA" id="ARBA00004202"/>
    </source>
</evidence>
<dbReference type="GO" id="GO:0098609">
    <property type="term" value="P:cell-cell adhesion"/>
    <property type="evidence" value="ECO:0000318"/>
    <property type="project" value="GO_Central"/>
</dbReference>
<dbReference type="Gene3D" id="2.30.42.10">
    <property type="match status" value="3"/>
</dbReference>
<reference evidence="12" key="3">
    <citation type="submission" date="2025-08" db="UniProtKB">
        <authorList>
            <consortium name="Ensembl"/>
        </authorList>
    </citation>
    <scope>IDENTIFICATION</scope>
</reference>
<protein>
    <submittedName>
        <fullName evidence="12">Uncharacterized protein</fullName>
    </submittedName>
</protein>
<keyword evidence="5" id="KW-0677">Repeat</keyword>
<dbReference type="GO" id="GO:0016323">
    <property type="term" value="C:basolateral plasma membrane"/>
    <property type="evidence" value="ECO:0000318"/>
    <property type="project" value="GO_Central"/>
</dbReference>
<evidence type="ECO:0000256" key="6">
    <source>
        <dbReference type="ARBA" id="ARBA00023136"/>
    </source>
</evidence>
<dbReference type="GeneTree" id="ENSGT00940000167723"/>
<dbReference type="InterPro" id="IPR050614">
    <property type="entry name" value="Synaptic_Scaffolding_LAP-MAGUK"/>
</dbReference>
<dbReference type="GO" id="GO:0099072">
    <property type="term" value="P:regulation of postsynaptic membrane neurotransmitter receptor levels"/>
    <property type="evidence" value="ECO:0000318"/>
    <property type="project" value="GO_Central"/>
</dbReference>
<evidence type="ECO:0000256" key="7">
    <source>
        <dbReference type="PROSITE-ProRule" id="PRU00192"/>
    </source>
</evidence>
<comment type="similarity">
    <text evidence="2">Belongs to the MAGUK family.</text>
</comment>
<evidence type="ECO:0000259" key="9">
    <source>
        <dbReference type="PROSITE" id="PS50052"/>
    </source>
</evidence>
<dbReference type="GO" id="GO:0019901">
    <property type="term" value="F:protein kinase binding"/>
    <property type="evidence" value="ECO:0000318"/>
    <property type="project" value="GO_Central"/>
</dbReference>
<dbReference type="PANTHER" id="PTHR23119:SF51">
    <property type="entry name" value="DISKS LARGE 1 TUMOR SUPPRESSOR PROTEIN"/>
    <property type="match status" value="1"/>
</dbReference>
<dbReference type="Pfam" id="PF00595">
    <property type="entry name" value="PDZ"/>
    <property type="match status" value="3"/>
</dbReference>